<evidence type="ECO:0000313" key="3">
    <source>
        <dbReference type="Proteomes" id="UP000743899"/>
    </source>
</evidence>
<organism evidence="2 3">
    <name type="scientific">Pallidibacillus pasinlerensis</name>
    <dbReference type="NCBI Taxonomy" id="2703818"/>
    <lineage>
        <taxon>Bacteria</taxon>
        <taxon>Bacillati</taxon>
        <taxon>Bacillota</taxon>
        <taxon>Bacilli</taxon>
        <taxon>Bacillales</taxon>
        <taxon>Bacillaceae</taxon>
        <taxon>Pallidibacillus</taxon>
    </lineage>
</organism>
<dbReference type="InterPro" id="IPR039143">
    <property type="entry name" value="GNPNAT1-like"/>
</dbReference>
<dbReference type="Gene3D" id="3.40.630.30">
    <property type="match status" value="1"/>
</dbReference>
<protein>
    <submittedName>
        <fullName evidence="2">GNAT family N-acetyltransferase</fullName>
    </submittedName>
</protein>
<dbReference type="CDD" id="cd04301">
    <property type="entry name" value="NAT_SF"/>
    <property type="match status" value="1"/>
</dbReference>
<keyword evidence="3" id="KW-1185">Reference proteome</keyword>
<evidence type="ECO:0000313" key="2">
    <source>
        <dbReference type="EMBL" id="NCU17901.1"/>
    </source>
</evidence>
<dbReference type="EMBL" id="JAACYS010000038">
    <property type="protein sequence ID" value="NCU17901.1"/>
    <property type="molecule type" value="Genomic_DNA"/>
</dbReference>
<feature type="domain" description="N-acetyltransferase" evidence="1">
    <location>
        <begin position="1"/>
        <end position="148"/>
    </location>
</feature>
<dbReference type="PROSITE" id="PS51186">
    <property type="entry name" value="GNAT"/>
    <property type="match status" value="1"/>
</dbReference>
<reference evidence="2 3" key="1">
    <citation type="submission" date="2020-01" db="EMBL/GenBank/DDBJ databases">
        <title>A novel Bacillus sp. from Pasinler.</title>
        <authorList>
            <person name="Adiguzel A."/>
            <person name="Ay H."/>
            <person name="Baltaci M.O."/>
        </authorList>
    </citation>
    <scope>NUCLEOTIDE SEQUENCE [LARGE SCALE GENOMIC DNA]</scope>
    <source>
        <strain evidence="2 3">P1</strain>
    </source>
</reference>
<dbReference type="Pfam" id="PF00583">
    <property type="entry name" value="Acetyltransf_1"/>
    <property type="match status" value="1"/>
</dbReference>
<proteinExistence type="predicted"/>
<dbReference type="PANTHER" id="PTHR13355:SF15">
    <property type="entry name" value="GCN5-RELATED N-ACETYLTRANSFERASE 3, CHLOROPLASTIC"/>
    <property type="match status" value="1"/>
</dbReference>
<dbReference type="InterPro" id="IPR000182">
    <property type="entry name" value="GNAT_dom"/>
</dbReference>
<name>A0ABX0A5W2_9BACI</name>
<dbReference type="SUPFAM" id="SSF55729">
    <property type="entry name" value="Acyl-CoA N-acyltransferases (Nat)"/>
    <property type="match status" value="1"/>
</dbReference>
<evidence type="ECO:0000259" key="1">
    <source>
        <dbReference type="PROSITE" id="PS51186"/>
    </source>
</evidence>
<dbReference type="RefSeq" id="WP_161920732.1">
    <property type="nucleotide sequence ID" value="NZ_JAACYS010000038.1"/>
</dbReference>
<comment type="caution">
    <text evidence="2">The sequence shown here is derived from an EMBL/GenBank/DDBJ whole genome shotgun (WGS) entry which is preliminary data.</text>
</comment>
<dbReference type="Proteomes" id="UP000743899">
    <property type="component" value="Unassembled WGS sequence"/>
</dbReference>
<sequence length="148" mass="16849">MDFRYATTDDIPTLVKFRNKLLIDEGLEPNVNIDQDVEQYFKNRFNDGSLIQLVVEDEGEIIATGGVVIYELPPSFTNKTGKKAYIANMYTKGEYRGRGIAKTILTKLLDEVRTLGITKCFLLASDMGKPLYKKFGFKETEAYMELDL</sequence>
<dbReference type="PANTHER" id="PTHR13355">
    <property type="entry name" value="GLUCOSAMINE 6-PHOSPHATE N-ACETYLTRANSFERASE"/>
    <property type="match status" value="1"/>
</dbReference>
<accession>A0ABX0A5W2</accession>
<gene>
    <name evidence="2" type="ORF">GW534_09175</name>
</gene>
<dbReference type="InterPro" id="IPR016181">
    <property type="entry name" value="Acyl_CoA_acyltransferase"/>
</dbReference>